<dbReference type="EMBL" id="AFMD02000265">
    <property type="protein sequence ID" value="EMG21887.1"/>
    <property type="molecule type" value="Genomic_DNA"/>
</dbReference>
<accession>M3IMN0</accession>
<comment type="caution">
    <text evidence="1">The sequence shown here is derived from an EMBL/GenBank/DDBJ whole genome shotgun (WGS) entry which is preliminary data.</text>
</comment>
<dbReference type="Proteomes" id="UP000011778">
    <property type="component" value="Unassembled WGS sequence"/>
</dbReference>
<name>M3IMN0_LEPIT</name>
<evidence type="ECO:0000313" key="2">
    <source>
        <dbReference type="Proteomes" id="UP000011778"/>
    </source>
</evidence>
<proteinExistence type="predicted"/>
<evidence type="ECO:0000313" key="1">
    <source>
        <dbReference type="EMBL" id="EMG21887.1"/>
    </source>
</evidence>
<organism evidence="1 2">
    <name type="scientific">Leptospira interrogans serovar Copenhageni str. LT2050</name>
    <dbReference type="NCBI Taxonomy" id="1001598"/>
    <lineage>
        <taxon>Bacteria</taxon>
        <taxon>Pseudomonadati</taxon>
        <taxon>Spirochaetota</taxon>
        <taxon>Spirochaetia</taxon>
        <taxon>Leptospirales</taxon>
        <taxon>Leptospiraceae</taxon>
        <taxon>Leptospira</taxon>
    </lineage>
</organism>
<reference evidence="1 2" key="1">
    <citation type="submission" date="2013-02" db="EMBL/GenBank/DDBJ databases">
        <authorList>
            <person name="Harkins D.M."/>
            <person name="Durkin A.S."/>
            <person name="Brinkac L.M."/>
            <person name="Haft D.H."/>
            <person name="Selengut J.D."/>
            <person name="Sanka R."/>
            <person name="DePew J."/>
            <person name="Purushe J."/>
            <person name="Tulsiani S.M."/>
            <person name="Graham G.C."/>
            <person name="Burns M.-A."/>
            <person name="Dohnt M.F."/>
            <person name="Smythe L.D."/>
            <person name="McKay D.B."/>
            <person name="Craig S.B."/>
            <person name="Vinetz J.M."/>
            <person name="Sutton G.G."/>
            <person name="Nierman W.C."/>
            <person name="Fouts D.E."/>
        </authorList>
    </citation>
    <scope>NUCLEOTIDE SEQUENCE [LARGE SCALE GENOMIC DNA]</scope>
    <source>
        <strain evidence="1 2">LT2050</strain>
    </source>
</reference>
<gene>
    <name evidence="1" type="ORF">LEP1GSC150_1912</name>
</gene>
<dbReference type="AlphaFoldDB" id="M3IMN0"/>
<protein>
    <submittedName>
        <fullName evidence="1">Uncharacterized protein</fullName>
    </submittedName>
</protein>
<sequence>MRSTTVSVSSLNELIGFKPIQVENEQDFDRIADGKKEFLFRRL</sequence>